<accession>A0ABT4IEX8</accession>
<comment type="caution">
    <text evidence="1">The sequence shown here is derived from an EMBL/GenBank/DDBJ whole genome shotgun (WGS) entry which is preliminary data.</text>
</comment>
<name>A0ABT4IEX8_9EURY</name>
<gene>
    <name evidence="1" type="ORF">O0S10_01540</name>
</gene>
<dbReference type="RefSeq" id="WP_268924131.1">
    <property type="nucleotide sequence ID" value="NZ_JAPTGB010000003.1"/>
</dbReference>
<evidence type="ECO:0000313" key="2">
    <source>
        <dbReference type="Proteomes" id="UP001141422"/>
    </source>
</evidence>
<evidence type="ECO:0000313" key="1">
    <source>
        <dbReference type="EMBL" id="MCZ0859909.1"/>
    </source>
</evidence>
<proteinExistence type="predicted"/>
<sequence length="94" mass="10512">MLKKQLALLERKSIRVVLEEGSYADKPYYVDVQVPLYGSYRSHTCFPTLEKAINAFAAELAKLKGPVRYTADTGILRERIAIALTHAKAREGTS</sequence>
<reference evidence="1" key="1">
    <citation type="submission" date="2022-12" db="EMBL/GenBank/DDBJ databases">
        <title>Isolation and characterisation of novel Methanocorpusculum spp. from native Australian herbivores indicates the genus is ancestrally host-associated.</title>
        <authorList>
            <person name="Volmer J.G."/>
            <person name="Soo R.M."/>
            <person name="Evans P.N."/>
            <person name="Hoedt E.C."/>
            <person name="Astorga Alsina A.L."/>
            <person name="Woodcroft B.J."/>
            <person name="Tyson G.W."/>
            <person name="Hugenholtz P."/>
            <person name="Morrison M."/>
        </authorList>
    </citation>
    <scope>NUCLEOTIDE SEQUENCE</scope>
    <source>
        <strain evidence="1">MG</strain>
    </source>
</reference>
<keyword evidence="2" id="KW-1185">Reference proteome</keyword>
<organism evidence="1 2">
    <name type="scientific">Methanocorpusculum petauri</name>
    <dbReference type="NCBI Taxonomy" id="3002863"/>
    <lineage>
        <taxon>Archaea</taxon>
        <taxon>Methanobacteriati</taxon>
        <taxon>Methanobacteriota</taxon>
        <taxon>Stenosarchaea group</taxon>
        <taxon>Methanomicrobia</taxon>
        <taxon>Methanomicrobiales</taxon>
        <taxon>Methanocorpusculaceae</taxon>
        <taxon>Methanocorpusculum</taxon>
    </lineage>
</organism>
<dbReference type="EMBL" id="JAPTGB010000003">
    <property type="protein sequence ID" value="MCZ0859909.1"/>
    <property type="molecule type" value="Genomic_DNA"/>
</dbReference>
<dbReference type="Proteomes" id="UP001141422">
    <property type="component" value="Unassembled WGS sequence"/>
</dbReference>
<protein>
    <submittedName>
        <fullName evidence="1">Uncharacterized protein</fullName>
    </submittedName>
</protein>